<keyword evidence="3" id="KW-0813">Transport</keyword>
<dbReference type="InterPro" id="IPR015943">
    <property type="entry name" value="WD40/YVTN_repeat-like_dom_sf"/>
</dbReference>
<feature type="compositionally biased region" description="Low complexity" evidence="8">
    <location>
        <begin position="1"/>
        <end position="14"/>
    </location>
</feature>
<dbReference type="Gene3D" id="1.20.58.1380">
    <property type="match status" value="1"/>
</dbReference>
<evidence type="ECO:0000259" key="10">
    <source>
        <dbReference type="Pfam" id="PF08801"/>
    </source>
</evidence>
<dbReference type="GO" id="GO:0000972">
    <property type="term" value="P:transcription-dependent tethering of RNA polymerase II gene DNA at nuclear periphery"/>
    <property type="evidence" value="ECO:0007669"/>
    <property type="project" value="TreeGrafter"/>
</dbReference>
<evidence type="ECO:0000259" key="9">
    <source>
        <dbReference type="Pfam" id="PF03177"/>
    </source>
</evidence>
<comment type="similarity">
    <text evidence="2">Belongs to the nucleoporin Nup133 family.</text>
</comment>
<keyword evidence="4" id="KW-0509">mRNA transport</keyword>
<feature type="region of interest" description="Disordered" evidence="8">
    <location>
        <begin position="65"/>
        <end position="86"/>
    </location>
</feature>
<evidence type="ECO:0000313" key="12">
    <source>
        <dbReference type="Proteomes" id="UP000311382"/>
    </source>
</evidence>
<dbReference type="InterPro" id="IPR007187">
    <property type="entry name" value="Nucleoporin_Nup133/Nup155_C"/>
</dbReference>
<dbReference type="AlphaFoldDB" id="A0A5C5FSN6"/>
<feature type="region of interest" description="Disordered" evidence="8">
    <location>
        <begin position="1"/>
        <end position="52"/>
    </location>
</feature>
<dbReference type="STRING" id="5288.A0A5C5FSN6"/>
<feature type="domain" description="Nucleoporin Nup133/Nup155-like N-terminal" evidence="10">
    <location>
        <begin position="128"/>
        <end position="490"/>
    </location>
</feature>
<keyword evidence="12" id="KW-1185">Reference proteome</keyword>
<feature type="region of interest" description="Disordered" evidence="8">
    <location>
        <begin position="1191"/>
        <end position="1217"/>
    </location>
</feature>
<dbReference type="Gene3D" id="2.130.10.10">
    <property type="entry name" value="YVTN repeat-like/Quinoprotein amine dehydrogenase"/>
    <property type="match status" value="1"/>
</dbReference>
<feature type="compositionally biased region" description="Low complexity" evidence="8">
    <location>
        <begin position="22"/>
        <end position="37"/>
    </location>
</feature>
<dbReference type="PANTHER" id="PTHR13405:SF11">
    <property type="entry name" value="NUCLEAR PORE COMPLEX PROTEIN NUP133"/>
    <property type="match status" value="1"/>
</dbReference>
<dbReference type="Pfam" id="PF08801">
    <property type="entry name" value="Nucleoporin_N"/>
    <property type="match status" value="1"/>
</dbReference>
<dbReference type="GO" id="GO:0008168">
    <property type="term" value="F:methyltransferase activity"/>
    <property type="evidence" value="ECO:0007669"/>
    <property type="project" value="UniProtKB-KW"/>
</dbReference>
<evidence type="ECO:0000313" key="11">
    <source>
        <dbReference type="EMBL" id="TNY19907.1"/>
    </source>
</evidence>
<dbReference type="Proteomes" id="UP000311382">
    <property type="component" value="Unassembled WGS sequence"/>
</dbReference>
<dbReference type="Gene3D" id="1.25.40.700">
    <property type="match status" value="1"/>
</dbReference>
<dbReference type="OrthoDB" id="103454at2759"/>
<accession>A0A5C5FSN6</accession>
<evidence type="ECO:0000256" key="8">
    <source>
        <dbReference type="SAM" id="MobiDB-lite"/>
    </source>
</evidence>
<name>A0A5C5FSN6_9BASI</name>
<sequence>MFSGGATGTPSGARTTRRSTRAARAASALSGASTPLAASPPPASTATPAQTQRTLGANLAVASNKAPLSAAASPAPSRRTRSVAAVSDAGSAMVVDGDEGQQQQAGGKDSDRLLVRDESYAIAERKGLPVEVQQAIAASDPYTLPVKAVLDPVTGFALLVTSEHCFVWNWASRVGSTTTYVFPLPPQAPFPPGVTAYSPLSFASLVPSPSQTTQREPGLLAVSNTGTVRFWESISLSLAGADRFKALSLPVAEGELVRSLVLLSPTTYLASTSQSRIFALSVVSQGGRATLSARTLERAVGWAGSVWSAVFGTKAVDPRAGILALALAPPAPAPGGAEGERRVFAVQEKSAQVWEVPARGEGGERLVAEQDVFHAVLEAIAGEKVGNEQWAMNEGRVEIVDAAVTASGNLALLVSHVHEGTADEYRSFAVVQLDVAHDAVTPVGLTLLAYQSRPDPRPLSSPRLHIGAGEVAFVAFPDALVITSLVADASFEEAFPLRQNSTRFLGLSMPSYLYSPPSSTETLSLLTSSPSLLTVSVSAPHHPGQRVAPSAGGLEALKTHRLKTRLEQAIFYGTREAENPLAFDIQPDFEGDLAKAATAVSADILASSSSNMPLILDLRAQLADRVHRAKALIEYINANGLLSKLPQAARKQLSWDAERLQAAVALWAHVNARIGASGQSILADAILTFMDEVGEGFGEDPLRLFFRTKVASAGNVLEEVAKQAKAVVDSSASAEGKTEKLFEANQVILSAFKAVARHRVDTATHYGLFSPAEPTEPWSSRPVLLEALQWHFDATDALLRERVRELGAQQQQPLLSRKGSAQADAEELRSHMAGVAEFAFSAFEERLRFLKTVNGDATTPESRLVIERYYAIRPRFIRTLVAVGKVSAAFELGERHGDFESLVRLANDPAHGSSARISAYLDRYGREFAFPLYEYYLAERKLRTLLEPAEKHRALLTEFLDSTDNDELAWVNDIAIGRLAHATDVLFTVAEKEQHVAQKKIMLSLSKLAQVAQVDSQTIEDVQVQQTLETIDDNLDLVNTQDGLLALFESLLSGTEARLSAAEQGEVIAARVAPALEDRPALAQHLAKLAVRLFEGQALSAEDLIDLLTLKHNAGDQAGDFAAALDVLVRAKNLPAERRQVALESIWRRVFIQDDWASLKSAVGVSDEEMAQALRSTAYYATLAAASRSDHQPSDFLQPSQAFSTATPTSLSARSPDLPQPAVTLLLNDVEQENRLLSECVQNGLEAFAREIARLLEEGTPDEEELGGEAVMVE</sequence>
<dbReference type="GO" id="GO:0017056">
    <property type="term" value="F:structural constituent of nuclear pore"/>
    <property type="evidence" value="ECO:0007669"/>
    <property type="project" value="InterPro"/>
</dbReference>
<evidence type="ECO:0000256" key="3">
    <source>
        <dbReference type="ARBA" id="ARBA00022448"/>
    </source>
</evidence>
<protein>
    <submittedName>
        <fullName evidence="11">Methyltransferase type 11</fullName>
    </submittedName>
</protein>
<feature type="domain" description="Nucleoporin Nup133/Nup155-like C-terminal" evidence="9">
    <location>
        <begin position="654"/>
        <end position="1243"/>
    </location>
</feature>
<keyword evidence="6" id="KW-0811">Translocation</keyword>
<evidence type="ECO:0000256" key="6">
    <source>
        <dbReference type="ARBA" id="ARBA00023010"/>
    </source>
</evidence>
<proteinExistence type="inferred from homology"/>
<keyword evidence="11" id="KW-0808">Transferase</keyword>
<reference evidence="11 12" key="1">
    <citation type="submission" date="2019-03" db="EMBL/GenBank/DDBJ databases">
        <title>Rhodosporidium diobovatum UCD-FST 08-225 genome sequencing, assembly, and annotation.</title>
        <authorList>
            <person name="Fakankun I.U."/>
            <person name="Fristensky B."/>
            <person name="Levin D.B."/>
        </authorList>
    </citation>
    <scope>NUCLEOTIDE SEQUENCE [LARGE SCALE GENOMIC DNA]</scope>
    <source>
        <strain evidence="11 12">UCD-FST 08-225</strain>
    </source>
</reference>
<dbReference type="Pfam" id="PF03177">
    <property type="entry name" value="Nucleoporin_C"/>
    <property type="match status" value="1"/>
</dbReference>
<feature type="compositionally biased region" description="Polar residues" evidence="8">
    <location>
        <begin position="1195"/>
        <end position="1213"/>
    </location>
</feature>
<dbReference type="GO" id="GO:0016973">
    <property type="term" value="P:poly(A)+ mRNA export from nucleus"/>
    <property type="evidence" value="ECO:0007669"/>
    <property type="project" value="TreeGrafter"/>
</dbReference>
<evidence type="ECO:0000256" key="7">
    <source>
        <dbReference type="ARBA" id="ARBA00023242"/>
    </source>
</evidence>
<dbReference type="EMBL" id="SOZI01000081">
    <property type="protein sequence ID" value="TNY19907.1"/>
    <property type="molecule type" value="Genomic_DNA"/>
</dbReference>
<keyword evidence="5" id="KW-0653">Protein transport</keyword>
<keyword evidence="7" id="KW-0539">Nucleus</keyword>
<evidence type="ECO:0000256" key="1">
    <source>
        <dbReference type="ARBA" id="ARBA00004259"/>
    </source>
</evidence>
<evidence type="ECO:0000256" key="5">
    <source>
        <dbReference type="ARBA" id="ARBA00022927"/>
    </source>
</evidence>
<dbReference type="PANTHER" id="PTHR13405">
    <property type="entry name" value="NUCLEAR PORE COMPLEX PROTEIN NUP133"/>
    <property type="match status" value="1"/>
</dbReference>
<comment type="subcellular location">
    <subcellularLocation>
        <location evidence="1">Nucleus envelope</location>
    </subcellularLocation>
</comment>
<comment type="caution">
    <text evidence="11">The sequence shown here is derived from an EMBL/GenBank/DDBJ whole genome shotgun (WGS) entry which is preliminary data.</text>
</comment>
<dbReference type="SUPFAM" id="SSF117289">
    <property type="entry name" value="Nucleoporin domain"/>
    <property type="match status" value="1"/>
</dbReference>
<gene>
    <name evidence="11" type="ORF">DMC30DRAFT_353205</name>
</gene>
<evidence type="ECO:0000256" key="4">
    <source>
        <dbReference type="ARBA" id="ARBA00022816"/>
    </source>
</evidence>
<organism evidence="11 12">
    <name type="scientific">Rhodotorula diobovata</name>
    <dbReference type="NCBI Taxonomy" id="5288"/>
    <lineage>
        <taxon>Eukaryota</taxon>
        <taxon>Fungi</taxon>
        <taxon>Dikarya</taxon>
        <taxon>Basidiomycota</taxon>
        <taxon>Pucciniomycotina</taxon>
        <taxon>Microbotryomycetes</taxon>
        <taxon>Sporidiobolales</taxon>
        <taxon>Sporidiobolaceae</taxon>
        <taxon>Rhodotorula</taxon>
    </lineage>
</organism>
<keyword evidence="11" id="KW-0489">Methyltransferase</keyword>
<dbReference type="InterPro" id="IPR037624">
    <property type="entry name" value="Nup133-like"/>
</dbReference>
<dbReference type="InterPro" id="IPR014908">
    <property type="entry name" value="Nucleoporin_Nup133/Nup155_N"/>
</dbReference>
<dbReference type="GO" id="GO:0032259">
    <property type="term" value="P:methylation"/>
    <property type="evidence" value="ECO:0007669"/>
    <property type="project" value="UniProtKB-KW"/>
</dbReference>
<dbReference type="GO" id="GO:0031080">
    <property type="term" value="C:nuclear pore outer ring"/>
    <property type="evidence" value="ECO:0007669"/>
    <property type="project" value="TreeGrafter"/>
</dbReference>
<evidence type="ECO:0000256" key="2">
    <source>
        <dbReference type="ARBA" id="ARBA00005569"/>
    </source>
</evidence>
<dbReference type="GO" id="GO:0006606">
    <property type="term" value="P:protein import into nucleus"/>
    <property type="evidence" value="ECO:0007669"/>
    <property type="project" value="TreeGrafter"/>
</dbReference>